<feature type="transmembrane region" description="Helical" evidence="1">
    <location>
        <begin position="12"/>
        <end position="32"/>
    </location>
</feature>
<dbReference type="Proteomes" id="UP000016660">
    <property type="component" value="Unassembled WGS sequence"/>
</dbReference>
<proteinExistence type="predicted"/>
<keyword evidence="1" id="KW-0472">Membrane</keyword>
<organism evidence="2 3">
    <name type="scientific">Prevotella disiens JCM 6334 = ATCC 29426</name>
    <dbReference type="NCBI Taxonomy" id="1235811"/>
    <lineage>
        <taxon>Bacteria</taxon>
        <taxon>Pseudomonadati</taxon>
        <taxon>Bacteroidota</taxon>
        <taxon>Bacteroidia</taxon>
        <taxon>Bacteroidales</taxon>
        <taxon>Prevotellaceae</taxon>
        <taxon>Prevotella</taxon>
    </lineage>
</organism>
<evidence type="ECO:0000313" key="2">
    <source>
        <dbReference type="EMBL" id="ERJ72002.1"/>
    </source>
</evidence>
<accession>A0ABN0NP37</accession>
<protein>
    <submittedName>
        <fullName evidence="2">Uncharacterized protein</fullName>
    </submittedName>
</protein>
<keyword evidence="1" id="KW-1133">Transmembrane helix</keyword>
<reference evidence="2 3" key="1">
    <citation type="submission" date="2013-06" db="EMBL/GenBank/DDBJ databases">
        <authorList>
            <person name="Weinstock G."/>
            <person name="Sodergren E."/>
            <person name="Lobos E.A."/>
            <person name="Fulton L."/>
            <person name="Fulton R."/>
            <person name="Courtney L."/>
            <person name="Fronick C."/>
            <person name="O'Laughlin M."/>
            <person name="Godfrey J."/>
            <person name="Wilson R.M."/>
            <person name="Miner T."/>
            <person name="Farmer C."/>
            <person name="Delehaunty K."/>
            <person name="Cordes M."/>
            <person name="Minx P."/>
            <person name="Tomlinson C."/>
            <person name="Chen J."/>
            <person name="Wollam A."/>
            <person name="Pepin K.H."/>
            <person name="Bhonagiri V."/>
            <person name="Zhang X."/>
            <person name="Warren W."/>
            <person name="Mitreva M."/>
            <person name="Mardis E.R."/>
            <person name="Wilson R.K."/>
        </authorList>
    </citation>
    <scope>NUCLEOTIDE SEQUENCE [LARGE SCALE GENOMIC DNA]</scope>
    <source>
        <strain evidence="2 3">ATCC 29426</strain>
    </source>
</reference>
<keyword evidence="3" id="KW-1185">Reference proteome</keyword>
<comment type="caution">
    <text evidence="2">The sequence shown here is derived from an EMBL/GenBank/DDBJ whole genome shotgun (WGS) entry which is preliminary data.</text>
</comment>
<dbReference type="EMBL" id="AWUY01000270">
    <property type="protein sequence ID" value="ERJ72002.1"/>
    <property type="molecule type" value="Genomic_DNA"/>
</dbReference>
<sequence>MQKKHQYHCVQFLHFQLIKWLLFNLFSMFFRIKDIIITLAKIQFNYETDPIKAKVFMGKSIFN</sequence>
<gene>
    <name evidence="2" type="ORF">HMPREF0653_02458</name>
</gene>
<name>A0ABN0NP37_9BACT</name>
<evidence type="ECO:0000256" key="1">
    <source>
        <dbReference type="SAM" id="Phobius"/>
    </source>
</evidence>
<evidence type="ECO:0000313" key="3">
    <source>
        <dbReference type="Proteomes" id="UP000016660"/>
    </source>
</evidence>
<keyword evidence="1" id="KW-0812">Transmembrane</keyword>